<evidence type="ECO:0000313" key="2">
    <source>
        <dbReference type="Proteomes" id="UP000610373"/>
    </source>
</evidence>
<dbReference type="Gene3D" id="3.10.20.840">
    <property type="match status" value="1"/>
</dbReference>
<reference evidence="1" key="1">
    <citation type="submission" date="2020-10" db="EMBL/GenBank/DDBJ databases">
        <authorList>
            <person name="Hahn C.J."/>
            <person name="Laso-Perez R."/>
            <person name="Vulcano F."/>
            <person name="Vaziourakis K.-M."/>
            <person name="Stokke R."/>
            <person name="Steen I.H."/>
            <person name="Teske A."/>
            <person name="Boetius A."/>
            <person name="Liebeke M."/>
            <person name="Amann R."/>
            <person name="Knittel K."/>
        </authorList>
    </citation>
    <scope>NUCLEOTIDE SEQUENCE</scope>
    <source>
        <strain evidence="1">Gfbio:e3339647-f889-4370-9287-4fb5cb688e4c:AG392O15_GoMArc1</strain>
    </source>
</reference>
<sequence>MLYFFKKNKKSVSDEKILQSEYTCKYVKHGTEKIGESIAVGNGVIIVKSERGTLAIPVEAVKRTTENDIILKDFNESEAKTCGEEWLNTNTNKLEFDEEGMLKN</sequence>
<dbReference type="Pfam" id="PF19023">
    <property type="entry name" value="DUF5749"/>
    <property type="match status" value="1"/>
</dbReference>
<protein>
    <submittedName>
        <fullName evidence="1">Uncharacterized protein</fullName>
    </submittedName>
</protein>
<gene>
    <name evidence="1" type="ORF">CHKLHMKO_00094</name>
</gene>
<dbReference type="AlphaFoldDB" id="A0A811T5S1"/>
<organism evidence="1 2">
    <name type="scientific">Candidatus Argoarchaeum ethanivorans</name>
    <dbReference type="NCBI Taxonomy" id="2608793"/>
    <lineage>
        <taxon>Archaea</taxon>
        <taxon>Methanobacteriati</taxon>
        <taxon>Methanobacteriota</taxon>
        <taxon>Stenosarchaea group</taxon>
        <taxon>Methanomicrobia</taxon>
        <taxon>Methanosarcinales</taxon>
        <taxon>Methanosarcinales incertae sedis</taxon>
        <taxon>GOM Arc I cluster</taxon>
        <taxon>Candidatus Argoarchaeum</taxon>
    </lineage>
</organism>
<name>A0A811T5S1_9EURY</name>
<dbReference type="EMBL" id="CAJHIO010000003">
    <property type="protein sequence ID" value="CAD6491238.1"/>
    <property type="molecule type" value="Genomic_DNA"/>
</dbReference>
<evidence type="ECO:0000313" key="1">
    <source>
        <dbReference type="EMBL" id="CAD6491238.1"/>
    </source>
</evidence>
<accession>A0A811T5S1</accession>
<dbReference type="InterPro" id="IPR043961">
    <property type="entry name" value="DUF5749"/>
</dbReference>
<proteinExistence type="predicted"/>
<dbReference type="Proteomes" id="UP000610373">
    <property type="component" value="Unassembled WGS sequence"/>
</dbReference>
<comment type="caution">
    <text evidence="1">The sequence shown here is derived from an EMBL/GenBank/DDBJ whole genome shotgun (WGS) entry which is preliminary data.</text>
</comment>